<gene>
    <name evidence="2" type="ORF">I8J30_30005</name>
</gene>
<dbReference type="RefSeq" id="WP_210664102.1">
    <property type="nucleotide sequence ID" value="NZ_JAGKSP010000026.1"/>
</dbReference>
<name>A0ABS5CM83_9BACL</name>
<dbReference type="InterPro" id="IPR043748">
    <property type="entry name" value="DUF5693"/>
</dbReference>
<feature type="transmembrane region" description="Helical" evidence="1">
    <location>
        <begin position="522"/>
        <end position="542"/>
    </location>
</feature>
<evidence type="ECO:0000313" key="3">
    <source>
        <dbReference type="Proteomes" id="UP000673394"/>
    </source>
</evidence>
<feature type="transmembrane region" description="Helical" evidence="1">
    <location>
        <begin position="618"/>
        <end position="641"/>
    </location>
</feature>
<feature type="transmembrane region" description="Helical" evidence="1">
    <location>
        <begin position="12"/>
        <end position="33"/>
    </location>
</feature>
<feature type="transmembrane region" description="Helical" evidence="1">
    <location>
        <begin position="661"/>
        <end position="682"/>
    </location>
</feature>
<dbReference type="Proteomes" id="UP000673394">
    <property type="component" value="Unassembled WGS sequence"/>
</dbReference>
<keyword evidence="1" id="KW-0472">Membrane</keyword>
<reference evidence="2 3" key="1">
    <citation type="submission" date="2021-04" db="EMBL/GenBank/DDBJ databases">
        <title>Paenibacillus sp. DLE-14 whole genome sequence.</title>
        <authorList>
            <person name="Ham Y.J."/>
        </authorList>
    </citation>
    <scope>NUCLEOTIDE SEQUENCE [LARGE SCALE GENOMIC DNA]</scope>
    <source>
        <strain evidence="2 3">DLE-14</strain>
    </source>
</reference>
<protein>
    <submittedName>
        <fullName evidence="2">Uncharacterized protein</fullName>
    </submittedName>
</protein>
<keyword evidence="1" id="KW-0812">Transmembrane</keyword>
<dbReference type="Pfam" id="PF18949">
    <property type="entry name" value="DUF5693"/>
    <property type="match status" value="1"/>
</dbReference>
<keyword evidence="1" id="KW-1133">Transmembrane helix</keyword>
<evidence type="ECO:0000313" key="2">
    <source>
        <dbReference type="EMBL" id="MBP3966922.1"/>
    </source>
</evidence>
<keyword evidence="3" id="KW-1185">Reference proteome</keyword>
<sequence>MHTGWQQWNRKATFVLCVLTILGLIAALPIGATRWKMEKTSDKVQMVFDYRDLVQIAAYQAHPKQFVKDELVKMHAAGITAMAVFESSLQELSWAGRLSLYNSSSASELQGKTSAADENYTYVLFSSAKDEEALRPVLESTYKQWGITTSSWSHEGRGGLILETPLENAILKPMVPDPIALGEIHEAGFTIVPRLSDRVPFDAASVDAMLGGFEQMGVTRILFEGDAVKGFADNAELKSLNRFAELLNKHGIGIAAIENSKPQKGMNTLGYLTHYNVVRLYSLSDNDAASMKPEEIADRFQLAAKDRSIRMFYLNGAPSSSPVKSMITDPLENLYNAMQDKNGVLAKMDKLGFAVDSPQPFEYESPSWHKPLKAVVVLGAIAFITLLISAFVPGVAIPVFVLGVIGSAGLYVLSKSILEQGLALGAAISAPTLALIWAIRRVRAHTVGNRRPIGGAADATATRVAGGSDQQVRWFFPGISAGRRLLMAITIFATTSIISMSGIPFIVGLLNNITYKLVLEQFRGVSLLHLAPIALVALYLLLYTGESVFGNLRKLLKMQITVLWVGVAGVLGVMALYYLSRTGNAGQASSLELTFRNVLETTFGVRPRTKEFLLSHPLFFFGIFVALRYRAAWVLFIVGAIGQLSMVDTFAHIHTPLPISIIRDLLGLVLGALIGLVIIGVWQIGEGVWKRWAPRIAQLKQGFKSGV</sequence>
<feature type="transmembrane region" description="Helical" evidence="1">
    <location>
        <begin position="562"/>
        <end position="579"/>
    </location>
</feature>
<feature type="transmembrane region" description="Helical" evidence="1">
    <location>
        <begin position="485"/>
        <end position="510"/>
    </location>
</feature>
<evidence type="ECO:0000256" key="1">
    <source>
        <dbReference type="SAM" id="Phobius"/>
    </source>
</evidence>
<feature type="transmembrane region" description="Helical" evidence="1">
    <location>
        <begin position="421"/>
        <end position="439"/>
    </location>
</feature>
<proteinExistence type="predicted"/>
<dbReference type="EMBL" id="JAGKSP010000026">
    <property type="protein sequence ID" value="MBP3966922.1"/>
    <property type="molecule type" value="Genomic_DNA"/>
</dbReference>
<accession>A0ABS5CM83</accession>
<organism evidence="2 3">
    <name type="scientific">Paenibacillus lignilyticus</name>
    <dbReference type="NCBI Taxonomy" id="1172615"/>
    <lineage>
        <taxon>Bacteria</taxon>
        <taxon>Bacillati</taxon>
        <taxon>Bacillota</taxon>
        <taxon>Bacilli</taxon>
        <taxon>Bacillales</taxon>
        <taxon>Paenibacillaceae</taxon>
        <taxon>Paenibacillus</taxon>
    </lineage>
</organism>
<comment type="caution">
    <text evidence="2">The sequence shown here is derived from an EMBL/GenBank/DDBJ whole genome shotgun (WGS) entry which is preliminary data.</text>
</comment>